<reference evidence="3 4" key="1">
    <citation type="journal article" date="2016" name="Nat. Commun.">
        <title>Thousands of microbial genomes shed light on interconnected biogeochemical processes in an aquifer system.</title>
        <authorList>
            <person name="Anantharaman K."/>
            <person name="Brown C.T."/>
            <person name="Hug L.A."/>
            <person name="Sharon I."/>
            <person name="Castelle C.J."/>
            <person name="Probst A.J."/>
            <person name="Thomas B.C."/>
            <person name="Singh A."/>
            <person name="Wilkins M.J."/>
            <person name="Karaoz U."/>
            <person name="Brodie E.L."/>
            <person name="Williams K.H."/>
            <person name="Hubbard S.S."/>
            <person name="Banfield J.F."/>
        </authorList>
    </citation>
    <scope>NUCLEOTIDE SEQUENCE [LARGE SCALE GENOMIC DNA]</scope>
</reference>
<dbReference type="SUPFAM" id="SSF56672">
    <property type="entry name" value="DNA/RNA polymerases"/>
    <property type="match status" value="1"/>
</dbReference>
<dbReference type="Gene3D" id="1.10.150.20">
    <property type="entry name" value="5' to 3' exonuclease, C-terminal subdomain"/>
    <property type="match status" value="1"/>
</dbReference>
<dbReference type="Pfam" id="PF00817">
    <property type="entry name" value="IMS"/>
    <property type="match status" value="1"/>
</dbReference>
<dbReference type="GO" id="GO:0003684">
    <property type="term" value="F:damaged DNA binding"/>
    <property type="evidence" value="ECO:0007669"/>
    <property type="project" value="InterPro"/>
</dbReference>
<dbReference type="InterPro" id="IPR001126">
    <property type="entry name" value="UmuC"/>
</dbReference>
<dbReference type="InterPro" id="IPR050116">
    <property type="entry name" value="DNA_polymerase-Y"/>
</dbReference>
<dbReference type="PANTHER" id="PTHR11076:SF34">
    <property type="entry name" value="PROTEIN UMUC"/>
    <property type="match status" value="1"/>
</dbReference>
<dbReference type="EMBL" id="MHRX01000022">
    <property type="protein sequence ID" value="OHA33825.1"/>
    <property type="molecule type" value="Genomic_DNA"/>
</dbReference>
<evidence type="ECO:0000313" key="4">
    <source>
        <dbReference type="Proteomes" id="UP000176221"/>
    </source>
</evidence>
<gene>
    <name evidence="3" type="ORF">A2928_03585</name>
</gene>
<dbReference type="Gene3D" id="3.30.70.270">
    <property type="match status" value="1"/>
</dbReference>
<dbReference type="InterPro" id="IPR043128">
    <property type="entry name" value="Rev_trsase/Diguanyl_cyclase"/>
</dbReference>
<evidence type="ECO:0000256" key="1">
    <source>
        <dbReference type="ARBA" id="ARBA00010945"/>
    </source>
</evidence>
<dbReference type="InterPro" id="IPR017961">
    <property type="entry name" value="DNA_pol_Y-fam_little_finger"/>
</dbReference>
<organism evidence="3 4">
    <name type="scientific">Candidatus Taylorbacteria bacterium RIFCSPLOWO2_01_FULL_45_15b</name>
    <dbReference type="NCBI Taxonomy" id="1802319"/>
    <lineage>
        <taxon>Bacteria</taxon>
        <taxon>Candidatus Tayloriibacteriota</taxon>
    </lineage>
</organism>
<accession>A0A1G2NCH7</accession>
<comment type="similarity">
    <text evidence="1">Belongs to the DNA polymerase type-Y family.</text>
</comment>
<sequence length="433" mass="48986">MFTTRSFSKAILHIDGDAFFASCEVAANPALRGKPVVIGKERGIASAMTYEAKRMGVKRGMALHEIRKVCPEAIILPSDYETYSLYSKRMYDIVRRYTSAVEEYSIDECFADLAGMRRVHRMSYEDIAEKIKHELESELGMTFSIGLAPNKVLAKVASKWKKPDGLTIISGRRIDMFLKDLPCEKVWGIGSNTSEFLTKQGIATALQFANKEEEWVIKNLSKPFQEIWHELRGELIYPLDLEPKTDYASIQKTKTFTPPSRDPAWVFSQLSKNIENACIKARRHNLAATVVSFFLKTQDFQYIGAEMKLSRRSALPHEIVGLIREQFSSVFRPGVLYRATGVTLSNLSHEKFVQLDLFGKAIVAKEVSKIYESVDSLSRKYGKHAVFLGSSFLAMRKSAHEGLRGESAPRRARLFKGETERKRVGMPFLGEVV</sequence>
<evidence type="ECO:0000259" key="2">
    <source>
        <dbReference type="PROSITE" id="PS50173"/>
    </source>
</evidence>
<dbReference type="PROSITE" id="PS50173">
    <property type="entry name" value="UMUC"/>
    <property type="match status" value="1"/>
</dbReference>
<dbReference type="InterPro" id="IPR022880">
    <property type="entry name" value="DNApol_IV"/>
</dbReference>
<dbReference type="SUPFAM" id="SSF100879">
    <property type="entry name" value="Lesion bypass DNA polymerase (Y-family), little finger domain"/>
    <property type="match status" value="1"/>
</dbReference>
<dbReference type="InterPro" id="IPR036775">
    <property type="entry name" value="DNA_pol_Y-fam_lit_finger_sf"/>
</dbReference>
<dbReference type="GO" id="GO:0009432">
    <property type="term" value="P:SOS response"/>
    <property type="evidence" value="ECO:0007669"/>
    <property type="project" value="TreeGrafter"/>
</dbReference>
<dbReference type="CDD" id="cd03586">
    <property type="entry name" value="PolY_Pol_IV_kappa"/>
    <property type="match status" value="1"/>
</dbReference>
<dbReference type="GO" id="GO:0005829">
    <property type="term" value="C:cytosol"/>
    <property type="evidence" value="ECO:0007669"/>
    <property type="project" value="TreeGrafter"/>
</dbReference>
<dbReference type="InterPro" id="IPR043502">
    <property type="entry name" value="DNA/RNA_pol_sf"/>
</dbReference>
<comment type="caution">
    <text evidence="3">The sequence shown here is derived from an EMBL/GenBank/DDBJ whole genome shotgun (WGS) entry which is preliminary data.</text>
</comment>
<dbReference type="PANTHER" id="PTHR11076">
    <property type="entry name" value="DNA REPAIR POLYMERASE UMUC / TRANSFERASE FAMILY MEMBER"/>
    <property type="match status" value="1"/>
</dbReference>
<evidence type="ECO:0000313" key="3">
    <source>
        <dbReference type="EMBL" id="OHA33825.1"/>
    </source>
</evidence>
<dbReference type="AlphaFoldDB" id="A0A1G2NCH7"/>
<dbReference type="GO" id="GO:0042276">
    <property type="term" value="P:error-prone translesion synthesis"/>
    <property type="evidence" value="ECO:0007669"/>
    <property type="project" value="TreeGrafter"/>
</dbReference>
<dbReference type="Gene3D" id="3.30.1490.100">
    <property type="entry name" value="DNA polymerase, Y-family, little finger domain"/>
    <property type="match status" value="1"/>
</dbReference>
<feature type="domain" description="UmuC" evidence="2">
    <location>
        <begin position="11"/>
        <end position="190"/>
    </location>
</feature>
<name>A0A1G2NCH7_9BACT</name>
<proteinExistence type="inferred from homology"/>
<dbReference type="GO" id="GO:0006281">
    <property type="term" value="P:DNA repair"/>
    <property type="evidence" value="ECO:0007669"/>
    <property type="project" value="InterPro"/>
</dbReference>
<dbReference type="STRING" id="1802319.A2928_03585"/>
<dbReference type="GO" id="GO:0003887">
    <property type="term" value="F:DNA-directed DNA polymerase activity"/>
    <property type="evidence" value="ECO:0007669"/>
    <property type="project" value="InterPro"/>
</dbReference>
<dbReference type="Gene3D" id="3.40.1170.60">
    <property type="match status" value="1"/>
</dbReference>
<protein>
    <recommendedName>
        <fullName evidence="2">UmuC domain-containing protein</fullName>
    </recommendedName>
</protein>
<dbReference type="Proteomes" id="UP000176221">
    <property type="component" value="Unassembled WGS sequence"/>
</dbReference>
<dbReference type="Pfam" id="PF11799">
    <property type="entry name" value="IMS_C"/>
    <property type="match status" value="1"/>
</dbReference>